<evidence type="ECO:0000259" key="2">
    <source>
        <dbReference type="Pfam" id="PF23055"/>
    </source>
</evidence>
<protein>
    <recommendedName>
        <fullName evidence="2">DUF7041 domain-containing protein</fullName>
    </recommendedName>
</protein>
<feature type="domain" description="DUF7041" evidence="2">
    <location>
        <begin position="1"/>
        <end position="82"/>
    </location>
</feature>
<evidence type="ECO:0000256" key="1">
    <source>
        <dbReference type="SAM" id="MobiDB-lite"/>
    </source>
</evidence>
<accession>A0A812CE08</accession>
<evidence type="ECO:0000313" key="4">
    <source>
        <dbReference type="Proteomes" id="UP000597762"/>
    </source>
</evidence>
<evidence type="ECO:0000313" key="3">
    <source>
        <dbReference type="EMBL" id="CAE1272079.1"/>
    </source>
</evidence>
<sequence length="269" mass="30541">MPAFNSNTQTWFLQLDAIFQARHVTSKQSKFASVVEKLPAEVAAEVADILTNLPTDKPYKVLKQAILRRTGCSEERKIKDLLTNLTIGDSKPSQLLRRMQSLLGSNTISDTVLKQMWLDKLHPEIVRILAALKDEVGFQKLSVIVDKIADTTPVRQISSTSTSDDLTSDFHHKLQLLTSKLQKLSLRLDEVQNKPRKSRGNSITRHFNRRPRSASRRPHRHQHGNCWYHEMFGAQKKNASLHVLSGTHFQLNYRETDYLAPSKGVGCHG</sequence>
<dbReference type="Pfam" id="PF23055">
    <property type="entry name" value="DUF7041"/>
    <property type="match status" value="1"/>
</dbReference>
<reference evidence="3" key="1">
    <citation type="submission" date="2021-01" db="EMBL/GenBank/DDBJ databases">
        <authorList>
            <person name="Li R."/>
            <person name="Bekaert M."/>
        </authorList>
    </citation>
    <scope>NUCLEOTIDE SEQUENCE</scope>
    <source>
        <strain evidence="3">Farmed</strain>
    </source>
</reference>
<dbReference type="Proteomes" id="UP000597762">
    <property type="component" value="Unassembled WGS sequence"/>
</dbReference>
<organism evidence="3 4">
    <name type="scientific">Acanthosepion pharaonis</name>
    <name type="common">Pharaoh cuttlefish</name>
    <name type="synonym">Sepia pharaonis</name>
    <dbReference type="NCBI Taxonomy" id="158019"/>
    <lineage>
        <taxon>Eukaryota</taxon>
        <taxon>Metazoa</taxon>
        <taxon>Spiralia</taxon>
        <taxon>Lophotrochozoa</taxon>
        <taxon>Mollusca</taxon>
        <taxon>Cephalopoda</taxon>
        <taxon>Coleoidea</taxon>
        <taxon>Decapodiformes</taxon>
        <taxon>Sepiida</taxon>
        <taxon>Sepiina</taxon>
        <taxon>Sepiidae</taxon>
        <taxon>Acanthosepion</taxon>
    </lineage>
</organism>
<dbReference type="AlphaFoldDB" id="A0A812CE08"/>
<name>A0A812CE08_ACAPH</name>
<comment type="caution">
    <text evidence="3">The sequence shown here is derived from an EMBL/GenBank/DDBJ whole genome shotgun (WGS) entry which is preliminary data.</text>
</comment>
<keyword evidence="4" id="KW-1185">Reference proteome</keyword>
<dbReference type="OrthoDB" id="8122554at2759"/>
<feature type="region of interest" description="Disordered" evidence="1">
    <location>
        <begin position="192"/>
        <end position="221"/>
    </location>
</feature>
<dbReference type="InterPro" id="IPR055469">
    <property type="entry name" value="DUF7041"/>
</dbReference>
<dbReference type="EMBL" id="CAHIKZ030001670">
    <property type="protein sequence ID" value="CAE1272079.1"/>
    <property type="molecule type" value="Genomic_DNA"/>
</dbReference>
<feature type="compositionally biased region" description="Basic residues" evidence="1">
    <location>
        <begin position="206"/>
        <end position="221"/>
    </location>
</feature>
<dbReference type="PANTHER" id="PTHR33327">
    <property type="entry name" value="ENDONUCLEASE"/>
    <property type="match status" value="1"/>
</dbReference>
<proteinExistence type="predicted"/>
<dbReference type="PANTHER" id="PTHR33327:SF3">
    <property type="entry name" value="RNA-DIRECTED DNA POLYMERASE"/>
    <property type="match status" value="1"/>
</dbReference>
<gene>
    <name evidence="3" type="ORF">SPHA_37520</name>
</gene>